<dbReference type="InterPro" id="IPR025347">
    <property type="entry name" value="DUF4251"/>
</dbReference>
<gene>
    <name evidence="2" type="ORF">ACFSJU_03995</name>
</gene>
<feature type="signal peptide" evidence="1">
    <location>
        <begin position="1"/>
        <end position="21"/>
    </location>
</feature>
<organism evidence="2 3">
    <name type="scientific">Paradesertivirga mongoliensis</name>
    <dbReference type="NCBI Taxonomy" id="2100740"/>
    <lineage>
        <taxon>Bacteria</taxon>
        <taxon>Pseudomonadati</taxon>
        <taxon>Bacteroidota</taxon>
        <taxon>Sphingobacteriia</taxon>
        <taxon>Sphingobacteriales</taxon>
        <taxon>Sphingobacteriaceae</taxon>
        <taxon>Paradesertivirga</taxon>
    </lineage>
</organism>
<accession>A0ABW4ZI25</accession>
<dbReference type="Proteomes" id="UP001597387">
    <property type="component" value="Unassembled WGS sequence"/>
</dbReference>
<reference evidence="3" key="1">
    <citation type="journal article" date="2019" name="Int. J. Syst. Evol. Microbiol.">
        <title>The Global Catalogue of Microorganisms (GCM) 10K type strain sequencing project: providing services to taxonomists for standard genome sequencing and annotation.</title>
        <authorList>
            <consortium name="The Broad Institute Genomics Platform"/>
            <consortium name="The Broad Institute Genome Sequencing Center for Infectious Disease"/>
            <person name="Wu L."/>
            <person name="Ma J."/>
        </authorList>
    </citation>
    <scope>NUCLEOTIDE SEQUENCE [LARGE SCALE GENOMIC DNA]</scope>
    <source>
        <strain evidence="3">KCTC 42217</strain>
    </source>
</reference>
<dbReference type="RefSeq" id="WP_255899082.1">
    <property type="nucleotide sequence ID" value="NZ_JAFMZO010000001.1"/>
</dbReference>
<feature type="chain" id="PRO_5045969115" evidence="1">
    <location>
        <begin position="22"/>
        <end position="171"/>
    </location>
</feature>
<evidence type="ECO:0000313" key="2">
    <source>
        <dbReference type="EMBL" id="MFD2161540.1"/>
    </source>
</evidence>
<proteinExistence type="predicted"/>
<keyword evidence="3" id="KW-1185">Reference proteome</keyword>
<dbReference type="EMBL" id="JBHUHZ010000001">
    <property type="protein sequence ID" value="MFD2161540.1"/>
    <property type="molecule type" value="Genomic_DNA"/>
</dbReference>
<evidence type="ECO:0000256" key="1">
    <source>
        <dbReference type="SAM" id="SignalP"/>
    </source>
</evidence>
<sequence>MKLTHAVLVILLSLNLMPVSAQTDKTGTEKLIASKNFVFNASRANPLSEPALNQIMGPNAMNNILDLSDGRYYLRVTKDSIVADLPFFGRSYSAPMNTDDTGTRFTSKDFKYSAIKKKKNWIITIEPKDVRDSQRLMIRVSESGSATLNVNNYNRQAISFEGYIAEITRTK</sequence>
<keyword evidence="1" id="KW-0732">Signal</keyword>
<evidence type="ECO:0000313" key="3">
    <source>
        <dbReference type="Proteomes" id="UP001597387"/>
    </source>
</evidence>
<dbReference type="Pfam" id="PF14059">
    <property type="entry name" value="DUF4251"/>
    <property type="match status" value="1"/>
</dbReference>
<name>A0ABW4ZI25_9SPHI</name>
<protein>
    <submittedName>
        <fullName evidence="2">DUF4251 domain-containing protein</fullName>
    </submittedName>
</protein>
<dbReference type="Gene3D" id="2.40.128.410">
    <property type="match status" value="1"/>
</dbReference>
<comment type="caution">
    <text evidence="2">The sequence shown here is derived from an EMBL/GenBank/DDBJ whole genome shotgun (WGS) entry which is preliminary data.</text>
</comment>